<organism evidence="2 3">
    <name type="scientific">Dendroctonus ponderosae</name>
    <name type="common">Mountain pine beetle</name>
    <dbReference type="NCBI Taxonomy" id="77166"/>
    <lineage>
        <taxon>Eukaryota</taxon>
        <taxon>Metazoa</taxon>
        <taxon>Ecdysozoa</taxon>
        <taxon>Arthropoda</taxon>
        <taxon>Hexapoda</taxon>
        <taxon>Insecta</taxon>
        <taxon>Pterygota</taxon>
        <taxon>Neoptera</taxon>
        <taxon>Endopterygota</taxon>
        <taxon>Coleoptera</taxon>
        <taxon>Polyphaga</taxon>
        <taxon>Cucujiformia</taxon>
        <taxon>Curculionidae</taxon>
        <taxon>Scolytinae</taxon>
        <taxon>Dendroctonus</taxon>
    </lineage>
</organism>
<dbReference type="KEGG" id="dpa:109540676"/>
<proteinExistence type="predicted"/>
<reference evidence="3" key="1">
    <citation type="journal article" date="2013" name="Genome Biol.">
        <title>Draft genome of the mountain pine beetle, Dendroctonus ponderosae Hopkins, a major forest pest.</title>
        <authorList>
            <person name="Keeling C.I."/>
            <person name="Yuen M.M."/>
            <person name="Liao N.Y."/>
            <person name="Docking T.R."/>
            <person name="Chan S.K."/>
            <person name="Taylor G.A."/>
            <person name="Palmquist D.L."/>
            <person name="Jackman S.D."/>
            <person name="Nguyen A."/>
            <person name="Li M."/>
            <person name="Henderson H."/>
            <person name="Janes J.K."/>
            <person name="Zhao Y."/>
            <person name="Pandoh P."/>
            <person name="Moore R."/>
            <person name="Sperling F.A."/>
            <person name="Huber D.P."/>
            <person name="Birol I."/>
            <person name="Jones S.J."/>
            <person name="Bohlmann J."/>
        </authorList>
    </citation>
    <scope>NUCLEOTIDE SEQUENCE</scope>
</reference>
<keyword evidence="1" id="KW-1133">Transmembrane helix</keyword>
<name>A0AAR5PUJ7_DENPD</name>
<feature type="transmembrane region" description="Helical" evidence="1">
    <location>
        <begin position="28"/>
        <end position="49"/>
    </location>
</feature>
<dbReference type="RefSeq" id="XP_019764680.1">
    <property type="nucleotide sequence ID" value="XM_019909121.2"/>
</dbReference>
<dbReference type="GeneID" id="109540676"/>
<accession>A0AAR5PUJ7</accession>
<sequence length="166" mass="19576">MDLHQSQDEFLLENTGEQPSEDWKVARIFLWIIIAILGFICFCLCWFGLDCIYRKDTEGHFHMIYMLYHILLILFEVQCCINCLKEESLMKLAKYAFRSIAGMLIASALIGKVLKIIQYSWDWVLGVCLFCTICAVGFGIGLLVYYVRWDWLMAKIRIRIIRIWQN</sequence>
<feature type="transmembrane region" description="Helical" evidence="1">
    <location>
        <begin position="123"/>
        <end position="147"/>
    </location>
</feature>
<keyword evidence="1" id="KW-0472">Membrane</keyword>
<feature type="transmembrane region" description="Helical" evidence="1">
    <location>
        <begin position="61"/>
        <end position="84"/>
    </location>
</feature>
<evidence type="ECO:0000313" key="2">
    <source>
        <dbReference type="EnsemblMetazoa" id="XP_019764680.1"/>
    </source>
</evidence>
<reference evidence="2" key="2">
    <citation type="submission" date="2024-08" db="UniProtKB">
        <authorList>
            <consortium name="EnsemblMetazoa"/>
        </authorList>
    </citation>
    <scope>IDENTIFICATION</scope>
</reference>
<evidence type="ECO:0000256" key="1">
    <source>
        <dbReference type="SAM" id="Phobius"/>
    </source>
</evidence>
<keyword evidence="3" id="KW-1185">Reference proteome</keyword>
<evidence type="ECO:0000313" key="3">
    <source>
        <dbReference type="Proteomes" id="UP000019118"/>
    </source>
</evidence>
<feature type="transmembrane region" description="Helical" evidence="1">
    <location>
        <begin position="96"/>
        <end position="117"/>
    </location>
</feature>
<keyword evidence="1" id="KW-0812">Transmembrane</keyword>
<dbReference type="Proteomes" id="UP000019118">
    <property type="component" value="Unassembled WGS sequence"/>
</dbReference>
<dbReference type="AlphaFoldDB" id="A0AAR5PUJ7"/>
<evidence type="ECO:0008006" key="4">
    <source>
        <dbReference type="Google" id="ProtNLM"/>
    </source>
</evidence>
<dbReference type="EnsemblMetazoa" id="XM_019909121.1">
    <property type="protein sequence ID" value="XP_019764680.1"/>
    <property type="gene ID" value="LOC109540676"/>
</dbReference>
<protein>
    <recommendedName>
        <fullName evidence="4">XK-related protein</fullName>
    </recommendedName>
</protein>